<protein>
    <submittedName>
        <fullName evidence="2">Uncharacterized protein</fullName>
    </submittedName>
</protein>
<organism evidence="2 3">
    <name type="scientific">Athelia psychrophila</name>
    <dbReference type="NCBI Taxonomy" id="1759441"/>
    <lineage>
        <taxon>Eukaryota</taxon>
        <taxon>Fungi</taxon>
        <taxon>Dikarya</taxon>
        <taxon>Basidiomycota</taxon>
        <taxon>Agaricomycotina</taxon>
        <taxon>Agaricomycetes</taxon>
        <taxon>Agaricomycetidae</taxon>
        <taxon>Atheliales</taxon>
        <taxon>Atheliaceae</taxon>
        <taxon>Athelia</taxon>
    </lineage>
</organism>
<dbReference type="OrthoDB" id="3758478at2759"/>
<feature type="compositionally biased region" description="Low complexity" evidence="1">
    <location>
        <begin position="163"/>
        <end position="172"/>
    </location>
</feature>
<proteinExistence type="predicted"/>
<name>A0A166RNL8_9AGAM</name>
<keyword evidence="3" id="KW-1185">Reference proteome</keyword>
<feature type="region of interest" description="Disordered" evidence="1">
    <location>
        <begin position="152"/>
        <end position="186"/>
    </location>
</feature>
<accession>A0A166RNL8</accession>
<feature type="compositionally biased region" description="Basic and acidic residues" evidence="1">
    <location>
        <begin position="152"/>
        <end position="162"/>
    </location>
</feature>
<reference evidence="2 3" key="1">
    <citation type="journal article" date="2016" name="Mol. Biol. Evol.">
        <title>Comparative Genomics of Early-Diverging Mushroom-Forming Fungi Provides Insights into the Origins of Lignocellulose Decay Capabilities.</title>
        <authorList>
            <person name="Nagy L.G."/>
            <person name="Riley R."/>
            <person name="Tritt A."/>
            <person name="Adam C."/>
            <person name="Daum C."/>
            <person name="Floudas D."/>
            <person name="Sun H."/>
            <person name="Yadav J.S."/>
            <person name="Pangilinan J."/>
            <person name="Larsson K.H."/>
            <person name="Matsuura K."/>
            <person name="Barry K."/>
            <person name="Labutti K."/>
            <person name="Kuo R."/>
            <person name="Ohm R.A."/>
            <person name="Bhattacharya S.S."/>
            <person name="Shirouzu T."/>
            <person name="Yoshinaga Y."/>
            <person name="Martin F.M."/>
            <person name="Grigoriev I.V."/>
            <person name="Hibbett D.S."/>
        </authorList>
    </citation>
    <scope>NUCLEOTIDE SEQUENCE [LARGE SCALE GENOMIC DNA]</scope>
    <source>
        <strain evidence="2 3">CBS 109695</strain>
    </source>
</reference>
<evidence type="ECO:0000256" key="1">
    <source>
        <dbReference type="SAM" id="MobiDB-lite"/>
    </source>
</evidence>
<gene>
    <name evidence="2" type="ORF">FIBSPDRAFT_817380</name>
</gene>
<dbReference type="STRING" id="436010.A0A166RNL8"/>
<evidence type="ECO:0000313" key="2">
    <source>
        <dbReference type="EMBL" id="KZP28473.1"/>
    </source>
</evidence>
<dbReference type="Proteomes" id="UP000076532">
    <property type="component" value="Unassembled WGS sequence"/>
</dbReference>
<sequence length="186" mass="20938">MSGWTPPDSPSPNLATALAWMKALEEWDEATHFATCDETLEHRILPKSLMRPVLNKNHYLSYFRGLAEMFAAPAGSSTQNAKVRLFTTCVASVKGESLTGELYENEYMYVLRLISSTTGNPEERKIQSVKEFCDSYASKTFFPAERKRVAEAKAKREAKAREAMGGYSGSSNRRSRQERHDTSPSR</sequence>
<dbReference type="AlphaFoldDB" id="A0A166RNL8"/>
<evidence type="ECO:0000313" key="3">
    <source>
        <dbReference type="Proteomes" id="UP000076532"/>
    </source>
</evidence>
<dbReference type="EMBL" id="KV417503">
    <property type="protein sequence ID" value="KZP28473.1"/>
    <property type="molecule type" value="Genomic_DNA"/>
</dbReference>